<dbReference type="InterPro" id="IPR051457">
    <property type="entry name" value="2-oxoacid:Fd_oxidoreductase"/>
</dbReference>
<evidence type="ECO:0000256" key="1">
    <source>
        <dbReference type="ARBA" id="ARBA00023002"/>
    </source>
</evidence>
<dbReference type="RefSeq" id="WP_132707756.1">
    <property type="nucleotide sequence ID" value="NZ_JACIGF010000003.1"/>
</dbReference>
<dbReference type="PANTHER" id="PTHR48084">
    <property type="entry name" value="2-OXOGLUTARATE OXIDOREDUCTASE SUBUNIT KORB-RELATED"/>
    <property type="match status" value="1"/>
</dbReference>
<gene>
    <name evidence="4" type="ORF">EV659_10380</name>
</gene>
<name>A0A4R2PKU1_RHOSA</name>
<organism evidence="4 5">
    <name type="scientific">Rhodothalassium salexigens DSM 2132</name>
    <dbReference type="NCBI Taxonomy" id="1188247"/>
    <lineage>
        <taxon>Bacteria</taxon>
        <taxon>Pseudomonadati</taxon>
        <taxon>Pseudomonadota</taxon>
        <taxon>Alphaproteobacteria</taxon>
        <taxon>Rhodothalassiales</taxon>
        <taxon>Rhodothalassiaceae</taxon>
        <taxon>Rhodothalassium</taxon>
    </lineage>
</organism>
<dbReference type="PANTHER" id="PTHR48084:SF4">
    <property type="entry name" value="2-OXOGLUTARATE OXIDOREDUCTASE SUBUNIT KORB"/>
    <property type="match status" value="1"/>
</dbReference>
<dbReference type="OrthoDB" id="9775140at2"/>
<dbReference type="GO" id="GO:0044281">
    <property type="term" value="P:small molecule metabolic process"/>
    <property type="evidence" value="ECO:0007669"/>
    <property type="project" value="UniProtKB-ARBA"/>
</dbReference>
<dbReference type="Proteomes" id="UP000295399">
    <property type="component" value="Unassembled WGS sequence"/>
</dbReference>
<dbReference type="EMBL" id="SLXO01000003">
    <property type="protein sequence ID" value="TCP36193.1"/>
    <property type="molecule type" value="Genomic_DNA"/>
</dbReference>
<feature type="compositionally biased region" description="Pro residues" evidence="2">
    <location>
        <begin position="1"/>
        <end position="13"/>
    </location>
</feature>
<dbReference type="InParanoid" id="A0A4R2PKU1"/>
<keyword evidence="1" id="KW-0560">Oxidoreductase</keyword>
<dbReference type="Pfam" id="PF02775">
    <property type="entry name" value="TPP_enzyme_C"/>
    <property type="match status" value="1"/>
</dbReference>
<evidence type="ECO:0000313" key="4">
    <source>
        <dbReference type="EMBL" id="TCP36193.1"/>
    </source>
</evidence>
<dbReference type="InterPro" id="IPR029061">
    <property type="entry name" value="THDP-binding"/>
</dbReference>
<dbReference type="CDD" id="cd03375">
    <property type="entry name" value="TPP_OGFOR"/>
    <property type="match status" value="1"/>
</dbReference>
<dbReference type="Gene3D" id="3.40.50.970">
    <property type="match status" value="1"/>
</dbReference>
<dbReference type="GO" id="GO:0016625">
    <property type="term" value="F:oxidoreductase activity, acting on the aldehyde or oxo group of donors, iron-sulfur protein as acceptor"/>
    <property type="evidence" value="ECO:0007669"/>
    <property type="project" value="UniProtKB-ARBA"/>
</dbReference>
<dbReference type="GO" id="GO:0045333">
    <property type="term" value="P:cellular respiration"/>
    <property type="evidence" value="ECO:0007669"/>
    <property type="project" value="UniProtKB-ARBA"/>
</dbReference>
<dbReference type="AlphaFoldDB" id="A0A4R2PKU1"/>
<accession>A0A4R2PKU1</accession>
<evidence type="ECO:0000259" key="3">
    <source>
        <dbReference type="Pfam" id="PF02775"/>
    </source>
</evidence>
<keyword evidence="5" id="KW-1185">Reference proteome</keyword>
<protein>
    <submittedName>
        <fullName evidence="4">2-oxoglutarate ferredoxin oxidoreductase subunit beta</fullName>
    </submittedName>
</protein>
<evidence type="ECO:0000313" key="5">
    <source>
        <dbReference type="Proteomes" id="UP000295399"/>
    </source>
</evidence>
<sequence>MDQFAPPPPPAPAPELLDRPQPKARPKADPAVPGLAPKDFASDQEVRWCPGCGDYAILKGIQKTLAELGARPESTVFVSGIGCSSRFPYYMNTYGFHTIHGRAPAVATGIKLANPFLDVWVVTGDGDGLSIGGNHLLHALRRNVDLNILLFNNAIYGLTKGQASPTTALGTRTPSTPEGSVDRPINPCAFALGSGARFVARTTDTAQKTLPGLLKRAHAHHGGSFVEIFQNCVVYNDGAFADLTAKAAAPEHQLYAVHGQPLIWGKDRRRGLKLNPNTLKLDIVAVGGGDGVDETEIMVHNETNPILAQMLATLSGPAAPVVMGVLYCDDTAPPYEEALLRQVHDAEADESGPSADLAALNGFLRQGRTWTVS</sequence>
<comment type="caution">
    <text evidence="4">The sequence shown here is derived from an EMBL/GenBank/DDBJ whole genome shotgun (WGS) entry which is preliminary data.</text>
</comment>
<dbReference type="GO" id="GO:0030976">
    <property type="term" value="F:thiamine pyrophosphate binding"/>
    <property type="evidence" value="ECO:0007669"/>
    <property type="project" value="InterPro"/>
</dbReference>
<feature type="domain" description="Thiamine pyrophosphate enzyme TPP-binding" evidence="3">
    <location>
        <begin position="81"/>
        <end position="228"/>
    </location>
</feature>
<dbReference type="InterPro" id="IPR011766">
    <property type="entry name" value="TPP_enzyme_TPP-bd"/>
</dbReference>
<feature type="region of interest" description="Disordered" evidence="2">
    <location>
        <begin position="1"/>
        <end position="38"/>
    </location>
</feature>
<dbReference type="SUPFAM" id="SSF52518">
    <property type="entry name" value="Thiamin diphosphate-binding fold (THDP-binding)"/>
    <property type="match status" value="1"/>
</dbReference>
<proteinExistence type="predicted"/>
<evidence type="ECO:0000256" key="2">
    <source>
        <dbReference type="SAM" id="MobiDB-lite"/>
    </source>
</evidence>
<reference evidence="4 5" key="1">
    <citation type="submission" date="2019-03" db="EMBL/GenBank/DDBJ databases">
        <title>Genomic Encyclopedia of Type Strains, Phase IV (KMG-IV): sequencing the most valuable type-strain genomes for metagenomic binning, comparative biology and taxonomic classification.</title>
        <authorList>
            <person name="Goeker M."/>
        </authorList>
    </citation>
    <scope>NUCLEOTIDE SEQUENCE [LARGE SCALE GENOMIC DNA]</scope>
    <source>
        <strain evidence="4 5">DSM 2132</strain>
    </source>
</reference>